<dbReference type="GO" id="GO:0033167">
    <property type="term" value="C:ARC complex"/>
    <property type="evidence" value="ECO:0007669"/>
    <property type="project" value="InterPro"/>
</dbReference>
<dbReference type="GO" id="GO:0031047">
    <property type="term" value="P:regulatory ncRNA-mediated gene silencing"/>
    <property type="evidence" value="ECO:0007669"/>
    <property type="project" value="InterPro"/>
</dbReference>
<feature type="compositionally biased region" description="Acidic residues" evidence="1">
    <location>
        <begin position="33"/>
        <end position="45"/>
    </location>
</feature>
<reference evidence="2" key="1">
    <citation type="journal article" date="2020" name="Fungal Divers.">
        <title>Resolving the Mortierellaceae phylogeny through synthesis of multi-gene phylogenetics and phylogenomics.</title>
        <authorList>
            <person name="Vandepol N."/>
            <person name="Liber J."/>
            <person name="Desiro A."/>
            <person name="Na H."/>
            <person name="Kennedy M."/>
            <person name="Barry K."/>
            <person name="Grigoriev I.V."/>
            <person name="Miller A.N."/>
            <person name="O'Donnell K."/>
            <person name="Stajich J.E."/>
            <person name="Bonito G."/>
        </authorList>
    </citation>
    <scope>NUCLEOTIDE SEQUENCE</scope>
    <source>
        <strain evidence="2">NVP1</strain>
    </source>
</reference>
<evidence type="ECO:0000313" key="3">
    <source>
        <dbReference type="Proteomes" id="UP000696485"/>
    </source>
</evidence>
<feature type="region of interest" description="Disordered" evidence="1">
    <location>
        <begin position="1"/>
        <end position="99"/>
    </location>
</feature>
<name>A0A9P5SLE5_9FUNG</name>
<dbReference type="AlphaFoldDB" id="A0A9P5SLE5"/>
<proteinExistence type="predicted"/>
<evidence type="ECO:0000313" key="2">
    <source>
        <dbReference type="EMBL" id="KAF9330451.1"/>
    </source>
</evidence>
<comment type="caution">
    <text evidence="2">The sequence shown here is derived from an EMBL/GenBank/DDBJ whole genome shotgun (WGS) entry which is preliminary data.</text>
</comment>
<accession>A0A9P5SLE5</accession>
<feature type="compositionally biased region" description="Basic residues" evidence="1">
    <location>
        <begin position="75"/>
        <end position="85"/>
    </location>
</feature>
<evidence type="ECO:0008006" key="4">
    <source>
        <dbReference type="Google" id="ProtNLM"/>
    </source>
</evidence>
<dbReference type="InterPro" id="IPR018606">
    <property type="entry name" value="Arb1"/>
</dbReference>
<evidence type="ECO:0000256" key="1">
    <source>
        <dbReference type="SAM" id="MobiDB-lite"/>
    </source>
</evidence>
<organism evidence="2 3">
    <name type="scientific">Podila minutissima</name>
    <dbReference type="NCBI Taxonomy" id="64525"/>
    <lineage>
        <taxon>Eukaryota</taxon>
        <taxon>Fungi</taxon>
        <taxon>Fungi incertae sedis</taxon>
        <taxon>Mucoromycota</taxon>
        <taxon>Mortierellomycotina</taxon>
        <taxon>Mortierellomycetes</taxon>
        <taxon>Mortierellales</taxon>
        <taxon>Mortierellaceae</taxon>
        <taxon>Podila</taxon>
    </lineage>
</organism>
<feature type="compositionally biased region" description="Basic and acidic residues" evidence="1">
    <location>
        <begin position="90"/>
        <end position="99"/>
    </location>
</feature>
<protein>
    <recommendedName>
        <fullName evidence="4">Argonaute complex, subunit Arb1</fullName>
    </recommendedName>
</protein>
<keyword evidence="3" id="KW-1185">Reference proteome</keyword>
<dbReference type="Pfam" id="PF09692">
    <property type="entry name" value="Arb1"/>
    <property type="match status" value="1"/>
</dbReference>
<dbReference type="Proteomes" id="UP000696485">
    <property type="component" value="Unassembled WGS sequence"/>
</dbReference>
<gene>
    <name evidence="2" type="ORF">BG006_006576</name>
</gene>
<dbReference type="EMBL" id="JAAAUY010000396">
    <property type="protein sequence ID" value="KAF9330451.1"/>
    <property type="molecule type" value="Genomic_DNA"/>
</dbReference>
<sequence>MNANELDTEAAREALSRMMLEMQNTMNAIGDYSDTDDTDDEDTDNEPTKTPEAAPSVPTTAPVEASSTTTQPAEKKKKKKRKSKGSNKPNLEDYEKTDAVDAAEDPYDMSKSVAERVELAVTRFRKNRKFDTMRGQIFSVYLDYGGIKTGQKSFQGGGVATGGANDDGEPDFEAMNAGIDRVEEPNEGQTVDFENVATTFLSEFFLKSSGWIEAQYYTDTPLVVAALMKYFLVRNVLPEHEDDIKRALAVAEQAKDELPRIKTISKHLPGRFDKACSLIYGGEFYGILDAAPSWNGGGWGGVAKTTETFGMDLSFAVRLLNSLLAKGQELSDITVRPREYMEMEVVKVEPPSGTSTPLDNSISAGGDLDEIEARVETMVHQLFAADAHAADTTKAGEEGATNEGQSWPLPKLACVTFAEWDHEQSREGQLPVERRRKIKAYFERPAAEVMIPGMRASAYVYTMSNGVSYLEQACFYPTYYLEADRIEVEDWNSDDDRF</sequence>